<organism evidence="2 3">
    <name type="scientific">Daldinia eschscholtzii</name>
    <dbReference type="NCBI Taxonomy" id="292717"/>
    <lineage>
        <taxon>Eukaryota</taxon>
        <taxon>Fungi</taxon>
        <taxon>Dikarya</taxon>
        <taxon>Ascomycota</taxon>
        <taxon>Pezizomycotina</taxon>
        <taxon>Sordariomycetes</taxon>
        <taxon>Xylariomycetidae</taxon>
        <taxon>Xylariales</taxon>
        <taxon>Hypoxylaceae</taxon>
        <taxon>Daldinia</taxon>
    </lineage>
</organism>
<name>A0AAX6MLT4_9PEZI</name>
<dbReference type="Proteomes" id="UP001369815">
    <property type="component" value="Unassembled WGS sequence"/>
</dbReference>
<evidence type="ECO:0000313" key="3">
    <source>
        <dbReference type="Proteomes" id="UP001369815"/>
    </source>
</evidence>
<evidence type="ECO:0000256" key="1">
    <source>
        <dbReference type="SAM" id="MobiDB-lite"/>
    </source>
</evidence>
<dbReference type="AlphaFoldDB" id="A0AAX6MLT4"/>
<feature type="region of interest" description="Disordered" evidence="1">
    <location>
        <begin position="385"/>
        <end position="408"/>
    </location>
</feature>
<gene>
    <name evidence="2" type="ORF">Daesc_005442</name>
</gene>
<comment type="caution">
    <text evidence="2">The sequence shown here is derived from an EMBL/GenBank/DDBJ whole genome shotgun (WGS) entry which is preliminary data.</text>
</comment>
<protein>
    <submittedName>
        <fullName evidence="2">Uncharacterized protein</fullName>
    </submittedName>
</protein>
<keyword evidence="3" id="KW-1185">Reference proteome</keyword>
<dbReference type="EMBL" id="JBANMG010000005">
    <property type="protein sequence ID" value="KAK6953142.1"/>
    <property type="molecule type" value="Genomic_DNA"/>
</dbReference>
<sequence>MASPRTLSEAETRLFNQVCGAVNATSESEKDLLKSLICGELTPEWTRLVALAESNGPLSVLSEDELKYLNSLRSTRRGHRPAQSRGEADIFSDMPFSQKTIDEHIVKAALHDINQYNNVLEKLLVKYKDYVHRSTANLRRSPEATDETSMVKQKTSALSRRKDLLKSKIYSLENKIGQHTDQLEGIAQMKPRSLDADDNQGLKSASPKHVFESTITSYDRILSKLNALHGELGDDAIDDDAILRIARRHANQIVLSLATKCRASLDAVFLETASTSSKRVSFASDNAHAVKDERDDIYAEIQSLWEEMVPLAHMVVEKEFLKPILEKVETCSDRQNIRDATVSRYTYAMLSFMNGRLSLLAGRIKMLAYHHQSLLDTLTHANDTIGSDMAKSPSRNPPSDQNKGSDKTKDHALLDIIRRQMELYGSVPIEVDKTNTLTPHMQIRKLDHYVTSRQKKGDDLSRNIHDFFEKAAKAELTDAELGSQLLLDSIITDSAASTQMGGHVYEDQQVEDSVATLKSQAEEIETVFRQLREDEANPPMSAPDFITYAHNQAAKQFASKASGGLPLTRDQEQCPKFTSLIRDWGDSANYGN</sequence>
<reference evidence="2 3" key="1">
    <citation type="journal article" date="2024" name="Front Chem Biol">
        <title>Unveiling the potential of Daldinia eschscholtzii MFLUCC 19-0629 through bioactivity and bioinformatics studies for enhanced sustainable agriculture production.</title>
        <authorList>
            <person name="Brooks S."/>
            <person name="Weaver J.A."/>
            <person name="Klomchit A."/>
            <person name="Alharthi S.A."/>
            <person name="Onlamun T."/>
            <person name="Nurani R."/>
            <person name="Vong T.K."/>
            <person name="Alberti F."/>
            <person name="Greco C."/>
        </authorList>
    </citation>
    <scope>NUCLEOTIDE SEQUENCE [LARGE SCALE GENOMIC DNA]</scope>
    <source>
        <strain evidence="2">MFLUCC 19-0629</strain>
    </source>
</reference>
<feature type="compositionally biased region" description="Polar residues" evidence="1">
    <location>
        <begin position="393"/>
        <end position="402"/>
    </location>
</feature>
<accession>A0AAX6MLT4</accession>
<proteinExistence type="predicted"/>
<evidence type="ECO:0000313" key="2">
    <source>
        <dbReference type="EMBL" id="KAK6953142.1"/>
    </source>
</evidence>